<feature type="compositionally biased region" description="Low complexity" evidence="1">
    <location>
        <begin position="28"/>
        <end position="44"/>
    </location>
</feature>
<dbReference type="InterPro" id="IPR021840">
    <property type="entry name" value="DUF3433"/>
</dbReference>
<dbReference type="RefSeq" id="XP_056502886.1">
    <property type="nucleotide sequence ID" value="XM_056643474.1"/>
</dbReference>
<feature type="transmembrane region" description="Helical" evidence="2">
    <location>
        <begin position="133"/>
        <end position="153"/>
    </location>
</feature>
<evidence type="ECO:0000313" key="4">
    <source>
        <dbReference type="Proteomes" id="UP001147733"/>
    </source>
</evidence>
<gene>
    <name evidence="3" type="ORF">N7469_004554</name>
</gene>
<dbReference type="Pfam" id="PF11915">
    <property type="entry name" value="DUF3433"/>
    <property type="match status" value="2"/>
</dbReference>
<comment type="caution">
    <text evidence="3">The sequence shown here is derived from an EMBL/GenBank/DDBJ whole genome shotgun (WGS) entry which is preliminary data.</text>
</comment>
<name>A0A9W9TQP1_PENCI</name>
<feature type="transmembrane region" description="Helical" evidence="2">
    <location>
        <begin position="676"/>
        <end position="698"/>
    </location>
</feature>
<proteinExistence type="predicted"/>
<feature type="transmembrane region" description="Helical" evidence="2">
    <location>
        <begin position="93"/>
        <end position="113"/>
    </location>
</feature>
<dbReference type="PANTHER" id="PTHR37544:SF3">
    <property type="entry name" value="SPRAY"/>
    <property type="match status" value="1"/>
</dbReference>
<evidence type="ECO:0000313" key="3">
    <source>
        <dbReference type="EMBL" id="KAJ5235386.1"/>
    </source>
</evidence>
<feature type="region of interest" description="Disordered" evidence="1">
    <location>
        <begin position="24"/>
        <end position="44"/>
    </location>
</feature>
<dbReference type="EMBL" id="JAPQKT010000003">
    <property type="protein sequence ID" value="KAJ5235386.1"/>
    <property type="molecule type" value="Genomic_DNA"/>
</dbReference>
<feature type="transmembrane region" description="Helical" evidence="2">
    <location>
        <begin position="1322"/>
        <end position="1344"/>
    </location>
</feature>
<feature type="transmembrane region" description="Helical" evidence="2">
    <location>
        <begin position="568"/>
        <end position="587"/>
    </location>
</feature>
<sequence>MMARQYTPGEDRDLLGQRSNLFSHTVRPSRSSSRENSNGSVVSSEVSSLSDTSESIHQSQHQTYHDPHISDYNEEQTCVHKTSWIPYTFTHPFLGILCLTSLGLCLTVFLLWWKSSTNYGLGADDGSSALLFGWRYSPTLIAVIYVQMTTVLFEDIKRTETYARLARPDGAEASSSILKSPGAWWNALYDGFAKKRNGSRSITLICASLLNIFGFMAISPLSSAILFSEDVVVPKYTGFTTLTPMEGSPLPIDADRTTHFRTIANLLQNVSTSPWITDDYTILPFWPADMQDAPITSLPTSSSQAWQAETTMFKSHMNCTQMTMDRQTTIDGEYNYHDQKNPSVSTIWSSPDECKYGLSIEKVFLNGGGSWSDASTFSNALQPLIGGYGPQGRANSTSQCDNRDIIILASPSNATGGDLSAHLCDSTYYMANVTARLALDGNEPEISYDETEFEKNKVVIPNNLLNTTLFRNLTLDENWPTYMISIMYKDGRVLGGPTILLGALYDYDVAAIVNDPNWTKSAAKAKQRFFGEVLQAALTRQDASRQSFMQGYIHDVESRVVVQAGPSITLGVLLAISFFLALTIWRFSRQQYRPLHLTDDPASTIGTARLITHTSATKLGFRSFKQPSDKYLREKLMDERFITDSQGLYRVNEDDIIVNETSQSENGAPALFRLPALLSLATILIVVVVGISVLYHFAETSGLYEKAFVYQVKVSFINNGLSSVAPFAMIPTVIATAIGLWWSAMDDNFRRLQPFLAMSKGNPSISRGAGLSYRSSFWLWACAKAALNKHWLLAFLTLGSSLSPVFTTTMSALFDRGPGIVSQPVTLDRTLELREIPFVFPASQSLYPNQLNDYAGGILSDLYANLSTHWMYTATIQLTLNGTQPAWSKDGWSFLPAKLDNLRDVELPNNLDESEQTLDGSYSNITFTTPAMRGRIECSQPPMQALRNLSNWLTYRDFENSTIWNKSTIPHDMQRGYQLGQTWGNRNTASEITPFTFPANLSECIGCTSVFVNPGQIQCCDNSSSNAWDPSVVVGYWSPNVSPDKWSVRSWQHNFTAKFFHGNAVTGIKNNDHLSSSDPNIANLGIVFTSPPSASFLTCRPLVESANAEITVNPETGVVQSFNITDEPRERENAFSDNFLPHNKTKVDRDNVKLRYNVTVSYGRLFMASMLTAADTFGISGASHGSGYILEDLKDNTYNIRDEINGLNMDFMTYSMYTLAGRDPKRLSDPDTFNELAQRTFATFFQHFVSNEISMETGSWGYQKINASLPKELGPGLEIENNYLPGTKASKHQDVMHPISHTNRTVEARLTRRVELLQMNSVAVWLSISIMAWLIITTVVVALLQKRYFGSLVRNVECLGDVLVLIAGSTNLLQVVREIQAGRLLPESYEHLRTKLGWFVDEDGGLRWGVEMEESYGEGPGVHWISAPYLSKEKGSKTWNLGDEQ</sequence>
<evidence type="ECO:0000256" key="2">
    <source>
        <dbReference type="SAM" id="Phobius"/>
    </source>
</evidence>
<accession>A0A9W9TQP1</accession>
<dbReference type="GeneID" id="81382641"/>
<dbReference type="Proteomes" id="UP001147733">
    <property type="component" value="Unassembled WGS sequence"/>
</dbReference>
<dbReference type="OrthoDB" id="3248909at2759"/>
<keyword evidence="2" id="KW-0472">Membrane</keyword>
<evidence type="ECO:0000256" key="1">
    <source>
        <dbReference type="SAM" id="MobiDB-lite"/>
    </source>
</evidence>
<reference evidence="3" key="1">
    <citation type="submission" date="2022-11" db="EMBL/GenBank/DDBJ databases">
        <authorList>
            <person name="Petersen C."/>
        </authorList>
    </citation>
    <scope>NUCLEOTIDE SEQUENCE</scope>
    <source>
        <strain evidence="3">IBT 23319</strain>
    </source>
</reference>
<feature type="transmembrane region" description="Helical" evidence="2">
    <location>
        <begin position="724"/>
        <end position="744"/>
    </location>
</feature>
<keyword evidence="2" id="KW-1133">Transmembrane helix</keyword>
<feature type="transmembrane region" description="Helical" evidence="2">
    <location>
        <begin position="791"/>
        <end position="814"/>
    </location>
</feature>
<dbReference type="PANTHER" id="PTHR37544">
    <property type="entry name" value="SPRAY-RELATED"/>
    <property type="match status" value="1"/>
</dbReference>
<reference evidence="3" key="2">
    <citation type="journal article" date="2023" name="IMA Fungus">
        <title>Comparative genomic study of the Penicillium genus elucidates a diverse pangenome and 15 lateral gene transfer events.</title>
        <authorList>
            <person name="Petersen C."/>
            <person name="Sorensen T."/>
            <person name="Nielsen M.R."/>
            <person name="Sondergaard T.E."/>
            <person name="Sorensen J.L."/>
            <person name="Fitzpatrick D.A."/>
            <person name="Frisvad J.C."/>
            <person name="Nielsen K.L."/>
        </authorList>
    </citation>
    <scope>NUCLEOTIDE SEQUENCE</scope>
    <source>
        <strain evidence="3">IBT 23319</strain>
    </source>
</reference>
<feature type="non-terminal residue" evidence="3">
    <location>
        <position position="1"/>
    </location>
</feature>
<keyword evidence="4" id="KW-1185">Reference proteome</keyword>
<organism evidence="3 4">
    <name type="scientific">Penicillium citrinum</name>
    <dbReference type="NCBI Taxonomy" id="5077"/>
    <lineage>
        <taxon>Eukaryota</taxon>
        <taxon>Fungi</taxon>
        <taxon>Dikarya</taxon>
        <taxon>Ascomycota</taxon>
        <taxon>Pezizomycotina</taxon>
        <taxon>Eurotiomycetes</taxon>
        <taxon>Eurotiomycetidae</taxon>
        <taxon>Eurotiales</taxon>
        <taxon>Aspergillaceae</taxon>
        <taxon>Penicillium</taxon>
    </lineage>
</organism>
<protein>
    <submittedName>
        <fullName evidence="3">Uncharacterized protein</fullName>
    </submittedName>
</protein>
<keyword evidence="2" id="KW-0812">Transmembrane</keyword>
<feature type="transmembrane region" description="Helical" evidence="2">
    <location>
        <begin position="202"/>
        <end position="227"/>
    </location>
</feature>